<dbReference type="Proteomes" id="UP001314229">
    <property type="component" value="Unassembled WGS sequence"/>
</dbReference>
<dbReference type="InterPro" id="IPR018499">
    <property type="entry name" value="Tetraspanin/Peripherin"/>
</dbReference>
<comment type="caution">
    <text evidence="6">The sequence shown here is derived from an EMBL/GenBank/DDBJ whole genome shotgun (WGS) entry which is preliminary data.</text>
</comment>
<organism evidence="6 7">
    <name type="scientific">Scomber scombrus</name>
    <name type="common">Atlantic mackerel</name>
    <name type="synonym">Scomber vernalis</name>
    <dbReference type="NCBI Taxonomy" id="13677"/>
    <lineage>
        <taxon>Eukaryota</taxon>
        <taxon>Metazoa</taxon>
        <taxon>Chordata</taxon>
        <taxon>Craniata</taxon>
        <taxon>Vertebrata</taxon>
        <taxon>Euteleostomi</taxon>
        <taxon>Actinopterygii</taxon>
        <taxon>Neopterygii</taxon>
        <taxon>Teleostei</taxon>
        <taxon>Neoteleostei</taxon>
        <taxon>Acanthomorphata</taxon>
        <taxon>Pelagiaria</taxon>
        <taxon>Scombriformes</taxon>
        <taxon>Scombridae</taxon>
        <taxon>Scomber</taxon>
    </lineage>
</organism>
<reference evidence="6 7" key="1">
    <citation type="submission" date="2024-01" db="EMBL/GenBank/DDBJ databases">
        <authorList>
            <person name="Alioto T."/>
            <person name="Alioto T."/>
            <person name="Gomez Garrido J."/>
        </authorList>
    </citation>
    <scope>NUCLEOTIDE SEQUENCE [LARGE SCALE GENOMIC DNA]</scope>
</reference>
<dbReference type="PANTHER" id="PTHR19282">
    <property type="entry name" value="TETRASPANIN"/>
    <property type="match status" value="1"/>
</dbReference>
<gene>
    <name evidence="6" type="ORF">FSCOSCO3_A031273</name>
</gene>
<feature type="transmembrane region" description="Helical" evidence="5">
    <location>
        <begin position="75"/>
        <end position="99"/>
    </location>
</feature>
<evidence type="ECO:0000256" key="4">
    <source>
        <dbReference type="ARBA" id="ARBA00023136"/>
    </source>
</evidence>
<dbReference type="EMBL" id="CAWUFR010000262">
    <property type="protein sequence ID" value="CAK6974554.1"/>
    <property type="molecule type" value="Genomic_DNA"/>
</dbReference>
<accession>A0AAV1PUK1</accession>
<dbReference type="Pfam" id="PF00335">
    <property type="entry name" value="Tetraspanin"/>
    <property type="match status" value="1"/>
</dbReference>
<comment type="subcellular location">
    <subcellularLocation>
        <location evidence="1">Membrane</location>
        <topology evidence="1">Multi-pass membrane protein</topology>
    </subcellularLocation>
</comment>
<sequence length="238" mass="25561">MGKINECLKRMFIFFNSLFLGFGCMMIYGLFKASAYSAEISSVGGAEIGWLWAFAIGVLIVSSLGIYAGKSENNLVLKIFAGLMVVGLIIMLIFGFIVVGERNKIKASFTSASSEYTKPLMDNAEFKSGLRELQQSARCCGVTSATDWGYEIPETCACDYGSGCTSKPQGTTGPDKVYGQTCGGILFAIMDTIFQAAMGIYFGFAVTAFLGLLVSVLMIHQIKRHDSSGAASISMKGF</sequence>
<dbReference type="PANTHER" id="PTHR19282:SF456">
    <property type="entry name" value="CD63 MOLECULE"/>
    <property type="match status" value="1"/>
</dbReference>
<evidence type="ECO:0000313" key="7">
    <source>
        <dbReference type="Proteomes" id="UP001314229"/>
    </source>
</evidence>
<dbReference type="AlphaFoldDB" id="A0AAV1PUK1"/>
<feature type="transmembrane region" description="Helical" evidence="5">
    <location>
        <begin position="12"/>
        <end position="31"/>
    </location>
</feature>
<keyword evidence="4 5" id="KW-0472">Membrane</keyword>
<evidence type="ECO:0000256" key="1">
    <source>
        <dbReference type="ARBA" id="ARBA00004141"/>
    </source>
</evidence>
<keyword evidence="7" id="KW-1185">Reference proteome</keyword>
<feature type="transmembrane region" description="Helical" evidence="5">
    <location>
        <begin position="51"/>
        <end position="68"/>
    </location>
</feature>
<evidence type="ECO:0000256" key="5">
    <source>
        <dbReference type="SAM" id="Phobius"/>
    </source>
</evidence>
<evidence type="ECO:0000256" key="2">
    <source>
        <dbReference type="ARBA" id="ARBA00022692"/>
    </source>
</evidence>
<dbReference type="PROSITE" id="PS51257">
    <property type="entry name" value="PROKAR_LIPOPROTEIN"/>
    <property type="match status" value="1"/>
</dbReference>
<feature type="transmembrane region" description="Helical" evidence="5">
    <location>
        <begin position="200"/>
        <end position="219"/>
    </location>
</feature>
<dbReference type="InterPro" id="IPR008952">
    <property type="entry name" value="Tetraspanin_EC2_sf"/>
</dbReference>
<dbReference type="GO" id="GO:0005886">
    <property type="term" value="C:plasma membrane"/>
    <property type="evidence" value="ECO:0007669"/>
    <property type="project" value="TreeGrafter"/>
</dbReference>
<dbReference type="SUPFAM" id="SSF48652">
    <property type="entry name" value="Tetraspanin"/>
    <property type="match status" value="1"/>
</dbReference>
<protein>
    <submittedName>
        <fullName evidence="6">Tetraspanin-8-like</fullName>
    </submittedName>
</protein>
<dbReference type="GO" id="GO:1900746">
    <property type="term" value="P:regulation of vascular endothelial growth factor signaling pathway"/>
    <property type="evidence" value="ECO:0007669"/>
    <property type="project" value="TreeGrafter"/>
</dbReference>
<evidence type="ECO:0000256" key="3">
    <source>
        <dbReference type="ARBA" id="ARBA00022989"/>
    </source>
</evidence>
<keyword evidence="2 5" id="KW-0812">Transmembrane</keyword>
<keyword evidence="3 5" id="KW-1133">Transmembrane helix</keyword>
<proteinExistence type="predicted"/>
<name>A0AAV1PUK1_SCOSC</name>
<dbReference type="Gene3D" id="1.10.1450.10">
    <property type="entry name" value="Tetraspanin"/>
    <property type="match status" value="1"/>
</dbReference>
<evidence type="ECO:0000313" key="6">
    <source>
        <dbReference type="EMBL" id="CAK6974554.1"/>
    </source>
</evidence>